<proteinExistence type="inferred from homology"/>
<evidence type="ECO:0000313" key="5">
    <source>
        <dbReference type="Proteomes" id="UP000650582"/>
    </source>
</evidence>
<dbReference type="InterPro" id="IPR021109">
    <property type="entry name" value="Peptidase_aspartic_dom_sf"/>
</dbReference>
<dbReference type="InterPro" id="IPR034164">
    <property type="entry name" value="Pepsin-like_dom"/>
</dbReference>
<dbReference type="PROSITE" id="PS51767">
    <property type="entry name" value="PEPTIDASE_A1"/>
    <property type="match status" value="1"/>
</dbReference>
<dbReference type="Proteomes" id="UP000650582">
    <property type="component" value="Unassembled WGS sequence"/>
</dbReference>
<feature type="signal peptide" evidence="2">
    <location>
        <begin position="1"/>
        <end position="25"/>
    </location>
</feature>
<dbReference type="InterPro" id="IPR001461">
    <property type="entry name" value="Aspartic_peptidase_A1"/>
</dbReference>
<name>A0A8H7LGC4_9AGAM</name>
<comment type="caution">
    <text evidence="4">The sequence shown here is derived from an EMBL/GenBank/DDBJ whole genome shotgun (WGS) entry which is preliminary data.</text>
</comment>
<dbReference type="PANTHER" id="PTHR47966">
    <property type="entry name" value="BETA-SITE APP-CLEAVING ENZYME, ISOFORM A-RELATED"/>
    <property type="match status" value="1"/>
</dbReference>
<evidence type="ECO:0000256" key="2">
    <source>
        <dbReference type="SAM" id="SignalP"/>
    </source>
</evidence>
<dbReference type="SUPFAM" id="SSF50630">
    <property type="entry name" value="Acid proteases"/>
    <property type="match status" value="1"/>
</dbReference>
<gene>
    <name evidence="4" type="ORF">RHS04_08542</name>
</gene>
<feature type="domain" description="Peptidase A1" evidence="3">
    <location>
        <begin position="74"/>
        <end position="408"/>
    </location>
</feature>
<dbReference type="GO" id="GO:0004190">
    <property type="term" value="F:aspartic-type endopeptidase activity"/>
    <property type="evidence" value="ECO:0007669"/>
    <property type="project" value="InterPro"/>
</dbReference>
<reference evidence="4" key="1">
    <citation type="submission" date="2020-09" db="EMBL/GenBank/DDBJ databases">
        <title>Comparative genome analyses of four rice-infecting Rhizoctonia solani isolates reveal extensive enrichment of homogalacturonan modification genes.</title>
        <authorList>
            <person name="Lee D.-Y."/>
            <person name="Jeon J."/>
            <person name="Kim K.-T."/>
            <person name="Cheong K."/>
            <person name="Song H."/>
            <person name="Choi G."/>
            <person name="Ko J."/>
            <person name="Opiyo S.O."/>
            <person name="Zuo S."/>
            <person name="Madhav S."/>
            <person name="Lee Y.-H."/>
            <person name="Wang G.-L."/>
        </authorList>
    </citation>
    <scope>NUCLEOTIDE SEQUENCE</scope>
    <source>
        <strain evidence="4">AG1-IA YN-7</strain>
    </source>
</reference>
<accession>A0A8H7LGC4</accession>
<feature type="chain" id="PRO_5034308972" evidence="2">
    <location>
        <begin position="26"/>
        <end position="444"/>
    </location>
</feature>
<comment type="similarity">
    <text evidence="1">Belongs to the peptidase A1 family.</text>
</comment>
<evidence type="ECO:0000256" key="1">
    <source>
        <dbReference type="ARBA" id="ARBA00007447"/>
    </source>
</evidence>
<dbReference type="PRINTS" id="PR00792">
    <property type="entry name" value="PEPSIN"/>
</dbReference>
<dbReference type="AlphaFoldDB" id="A0A8H7LGC4"/>
<evidence type="ECO:0000259" key="3">
    <source>
        <dbReference type="PROSITE" id="PS51767"/>
    </source>
</evidence>
<dbReference type="EMBL" id="JACYCC010000226">
    <property type="protein sequence ID" value="KAF8670813.1"/>
    <property type="molecule type" value="Genomic_DNA"/>
</dbReference>
<protein>
    <submittedName>
        <fullName evidence="4">Peptidase A1 family</fullName>
    </submittedName>
</protein>
<dbReference type="PANTHER" id="PTHR47966:SF51">
    <property type="entry name" value="BETA-SITE APP-CLEAVING ENZYME, ISOFORM A-RELATED"/>
    <property type="match status" value="1"/>
</dbReference>
<dbReference type="CDD" id="cd05471">
    <property type="entry name" value="pepsin_like"/>
    <property type="match status" value="1"/>
</dbReference>
<dbReference type="GO" id="GO:0006508">
    <property type="term" value="P:proteolysis"/>
    <property type="evidence" value="ECO:0007669"/>
    <property type="project" value="InterPro"/>
</dbReference>
<dbReference type="Pfam" id="PF00026">
    <property type="entry name" value="Asp"/>
    <property type="match status" value="1"/>
</dbReference>
<sequence>MTTFIRMTPSLLLIVGLALTDVAFATRSLTMNRGMGGITSMRNVTGKDRARLNTFQNTTALFGVVPAVNQDVAYTVQVLIGNQSYNLIVDTGSGNTWIGAGKPYHPSSTSIRDGRAVSVTYGSGTFSGVQYNDTIVLGNLTASDQSISVATQAQGFEGYDGILGLGPATLTAGTLAGTNALIPTVMQTLKSQGSIEQNVLGVYFQPLVGSNVTELNGELSLGGPDPSRYTGNITFTNVTSNYPYSLYWGIDIDTITYDGDNNKTILTNAAPAIIDTVGTESPLSNSPLTPQIKGTTLTYIPTATMNAFLAVSDGRIDPDTNLPAFQTKPSSNITFIISGTSLTLSPDQYLVSQEQYPLFGLNQTFFYAWFGDGGASGTVNFIIGQKFLEHFDAQYSVYDTTNSRVGFAPAFPKGTKRKFEAGTAISATSSAHKDEIISRQVRIS</sequence>
<keyword evidence="2" id="KW-0732">Signal</keyword>
<dbReference type="Gene3D" id="2.40.70.10">
    <property type="entry name" value="Acid Proteases"/>
    <property type="match status" value="2"/>
</dbReference>
<dbReference type="InterPro" id="IPR033121">
    <property type="entry name" value="PEPTIDASE_A1"/>
</dbReference>
<evidence type="ECO:0000313" key="4">
    <source>
        <dbReference type="EMBL" id="KAF8670813.1"/>
    </source>
</evidence>
<organism evidence="4 5">
    <name type="scientific">Rhizoctonia solani</name>
    <dbReference type="NCBI Taxonomy" id="456999"/>
    <lineage>
        <taxon>Eukaryota</taxon>
        <taxon>Fungi</taxon>
        <taxon>Dikarya</taxon>
        <taxon>Basidiomycota</taxon>
        <taxon>Agaricomycotina</taxon>
        <taxon>Agaricomycetes</taxon>
        <taxon>Cantharellales</taxon>
        <taxon>Ceratobasidiaceae</taxon>
        <taxon>Rhizoctonia</taxon>
    </lineage>
</organism>